<dbReference type="AlphaFoldDB" id="A0A518D4W3"/>
<feature type="signal peptide" evidence="1">
    <location>
        <begin position="1"/>
        <end position="29"/>
    </location>
</feature>
<evidence type="ECO:0000313" key="3">
    <source>
        <dbReference type="Proteomes" id="UP000319342"/>
    </source>
</evidence>
<dbReference type="Gene3D" id="1.20.144.10">
    <property type="entry name" value="Phosphatidic acid phosphatase type 2/haloperoxidase"/>
    <property type="match status" value="1"/>
</dbReference>
<reference evidence="2 3" key="1">
    <citation type="submission" date="2019-02" db="EMBL/GenBank/DDBJ databases">
        <title>Deep-cultivation of Planctomycetes and their phenomic and genomic characterization uncovers novel biology.</title>
        <authorList>
            <person name="Wiegand S."/>
            <person name="Jogler M."/>
            <person name="Boedeker C."/>
            <person name="Pinto D."/>
            <person name="Vollmers J."/>
            <person name="Rivas-Marin E."/>
            <person name="Kohn T."/>
            <person name="Peeters S.H."/>
            <person name="Heuer A."/>
            <person name="Rast P."/>
            <person name="Oberbeckmann S."/>
            <person name="Bunk B."/>
            <person name="Jeske O."/>
            <person name="Meyerdierks A."/>
            <person name="Storesund J.E."/>
            <person name="Kallscheuer N."/>
            <person name="Luecker S."/>
            <person name="Lage O.M."/>
            <person name="Pohl T."/>
            <person name="Merkel B.J."/>
            <person name="Hornburger P."/>
            <person name="Mueller R.-W."/>
            <person name="Bruemmer F."/>
            <person name="Labrenz M."/>
            <person name="Spormann A.M."/>
            <person name="Op den Camp H."/>
            <person name="Overmann J."/>
            <person name="Amann R."/>
            <person name="Jetten M.S.M."/>
            <person name="Mascher T."/>
            <person name="Medema M.H."/>
            <person name="Devos D.P."/>
            <person name="Kaster A.-K."/>
            <person name="Ovreas L."/>
            <person name="Rohde M."/>
            <person name="Galperin M.Y."/>
            <person name="Jogler C."/>
        </authorList>
    </citation>
    <scope>NUCLEOTIDE SEQUENCE [LARGE SCALE GENOMIC DNA]</scope>
    <source>
        <strain evidence="2 3">Pla163</strain>
    </source>
</reference>
<dbReference type="OrthoDB" id="7793240at2"/>
<dbReference type="InterPro" id="IPR052559">
    <property type="entry name" value="V-haloperoxidase"/>
</dbReference>
<dbReference type="RefSeq" id="WP_145191888.1">
    <property type="nucleotide sequence ID" value="NZ_CP036290.1"/>
</dbReference>
<dbReference type="InterPro" id="IPR016119">
    <property type="entry name" value="Br/Cl_peroxidase_C"/>
</dbReference>
<evidence type="ECO:0000313" key="2">
    <source>
        <dbReference type="EMBL" id="QDU86511.1"/>
    </source>
</evidence>
<sequence precursor="true">MLVVRRSPARARFLPVLLVALLPSCRDGADAPPVVSASFVKAWNAVAIDASGLDHTPSNEGPAHDFGHQLGPCRASRAMAMTHVAMFEALNAIERRHASYLVLPTMDEPASVEAAIAQAARDTLSALFPSQTHLFDAELADTLATIPAGAVRDRGVVVGQAAALAVLGLRAADGSNHAESHVGVDFFCSDDPGRWRPDPTTGDTLALGAHWGDVDPWLLAAPDQFRAPIPPGIDSPEYALAFAEVRAVGGDGVTTPTVRSDFQTFVGIFWAYDGTPSLCAPPRLYNQIIVQVADQQRTDGYELLRLLAIANVALADTAIACWESKFFHDYWRPVVGIREADPGTGPTGLGDGNPGTAGDPTFTPLGSPASNLAADNFTPPFPTYPSGHASFGGALFETLRRFYGTDELEFTFVSDEYDGTTIGQDGLPRPYVPRTFQRFSDAEIENGQSRVYLGIHWYYDADSGIDQGRQVAGWTWDNLYPVD</sequence>
<dbReference type="SUPFAM" id="SSF48317">
    <property type="entry name" value="Acid phosphatase/Vanadium-dependent haloperoxidase"/>
    <property type="match status" value="1"/>
</dbReference>
<protein>
    <submittedName>
        <fullName evidence="2">PAP2 superfamily protein</fullName>
    </submittedName>
</protein>
<gene>
    <name evidence="2" type="ORF">Pla163_36620</name>
</gene>
<dbReference type="GO" id="GO:0004601">
    <property type="term" value="F:peroxidase activity"/>
    <property type="evidence" value="ECO:0007669"/>
    <property type="project" value="InterPro"/>
</dbReference>
<feature type="chain" id="PRO_5021812236" evidence="1">
    <location>
        <begin position="30"/>
        <end position="483"/>
    </location>
</feature>
<dbReference type="Proteomes" id="UP000319342">
    <property type="component" value="Chromosome"/>
</dbReference>
<dbReference type="Gene3D" id="1.10.606.10">
    <property type="entry name" value="Vanadium-containing Chloroperoxidase, domain 2"/>
    <property type="match status" value="1"/>
</dbReference>
<dbReference type="InterPro" id="IPR036938">
    <property type="entry name" value="PAP2/HPO_sf"/>
</dbReference>
<dbReference type="PANTHER" id="PTHR34599:SF1">
    <property type="entry name" value="PHOSPHATIDIC ACID PHOSPHATASE TYPE 2_HALOPEROXIDASE DOMAIN-CONTAINING PROTEIN"/>
    <property type="match status" value="1"/>
</dbReference>
<proteinExistence type="predicted"/>
<organism evidence="2 3">
    <name type="scientific">Rohdeia mirabilis</name>
    <dbReference type="NCBI Taxonomy" id="2528008"/>
    <lineage>
        <taxon>Bacteria</taxon>
        <taxon>Pseudomonadati</taxon>
        <taxon>Planctomycetota</taxon>
        <taxon>Planctomycetia</taxon>
        <taxon>Planctomycetia incertae sedis</taxon>
        <taxon>Rohdeia</taxon>
    </lineage>
</organism>
<keyword evidence="3" id="KW-1185">Reference proteome</keyword>
<dbReference type="PANTHER" id="PTHR34599">
    <property type="entry name" value="PEROXIDASE-RELATED"/>
    <property type="match status" value="1"/>
</dbReference>
<evidence type="ECO:0000256" key="1">
    <source>
        <dbReference type="SAM" id="SignalP"/>
    </source>
</evidence>
<dbReference type="EMBL" id="CP036290">
    <property type="protein sequence ID" value="QDU86511.1"/>
    <property type="molecule type" value="Genomic_DNA"/>
</dbReference>
<name>A0A518D4W3_9BACT</name>
<keyword evidence="1" id="KW-0732">Signal</keyword>
<dbReference type="CDD" id="cd03398">
    <property type="entry name" value="PAP2_haloperoxidase"/>
    <property type="match status" value="1"/>
</dbReference>
<accession>A0A518D4W3</accession>